<accession>A0A1I8M6H9</accession>
<sequence>MYEEIKIPHKGGYIAGCWYGNRQERPLLALHGWQDNAGSFALLAPILSRYVPVLAIDFPGHGKSSHNPPGILYHSLDYVRAIRAIMLYFKWPKISLMGHSMGAAVSFHFSSLFPHLVDLLISIDILHTRYHPLSGQIYFFRYSMDKFLAETERKLKGDNQKKPLYTFEQLQELLYEASEKSIDIDKTKYILERNTTWNSEKNMFCFSRDGSIKLLQEYNTDPGLCMAMSKNLTQINWLVIKGGDSYHIDEQATVTKAIKQWHEQNNPNFVFHVLPGLTHHCHLNNPNEVAECILPFLAKYRSHDATIAESKL</sequence>
<feature type="domain" description="AB hydrolase-1" evidence="3">
    <location>
        <begin position="26"/>
        <end position="245"/>
    </location>
</feature>
<dbReference type="Pfam" id="PF00561">
    <property type="entry name" value="Abhydrolase_1"/>
    <property type="match status" value="1"/>
</dbReference>
<dbReference type="KEGG" id="mde:101887922"/>
<name>A0A1I8M6H9_MUSDO</name>
<dbReference type="VEuPathDB" id="VectorBase:MDOMA2_008604"/>
<reference evidence="6" key="2">
    <citation type="submission" date="2025-04" db="UniProtKB">
        <authorList>
            <consortium name="RefSeq"/>
        </authorList>
    </citation>
    <scope>IDENTIFICATION</scope>
    <source>
        <strain evidence="6">Aabys</strain>
    </source>
</reference>
<dbReference type="GO" id="GO:0016787">
    <property type="term" value="F:hydrolase activity"/>
    <property type="evidence" value="ECO:0007669"/>
    <property type="project" value="UniProtKB-KW"/>
</dbReference>
<dbReference type="SUPFAM" id="SSF53474">
    <property type="entry name" value="alpha/beta-Hydrolases"/>
    <property type="match status" value="1"/>
</dbReference>
<dbReference type="EnsemblMetazoa" id="MDOA001733-RA">
    <property type="protein sequence ID" value="MDOA001733-PA"/>
    <property type="gene ID" value="MDOA001733"/>
</dbReference>
<evidence type="ECO:0000313" key="5">
    <source>
        <dbReference type="Proteomes" id="UP001652621"/>
    </source>
</evidence>
<dbReference type="GO" id="GO:0016020">
    <property type="term" value="C:membrane"/>
    <property type="evidence" value="ECO:0007669"/>
    <property type="project" value="TreeGrafter"/>
</dbReference>
<dbReference type="VEuPathDB" id="VectorBase:MDOA001733"/>
<evidence type="ECO:0000313" key="6">
    <source>
        <dbReference type="RefSeq" id="XP_005189163.1"/>
    </source>
</evidence>
<dbReference type="AlphaFoldDB" id="A0A1I8M6H9"/>
<dbReference type="GeneID" id="101887922"/>
<evidence type="ECO:0000256" key="1">
    <source>
        <dbReference type="ARBA" id="ARBA00008645"/>
    </source>
</evidence>
<evidence type="ECO:0000256" key="2">
    <source>
        <dbReference type="ARBA" id="ARBA00022801"/>
    </source>
</evidence>
<dbReference type="InterPro" id="IPR000073">
    <property type="entry name" value="AB_hydrolase_1"/>
</dbReference>
<protein>
    <submittedName>
        <fullName evidence="6">Probable serine hydrolase</fullName>
    </submittedName>
</protein>
<proteinExistence type="inferred from homology"/>
<evidence type="ECO:0000259" key="3">
    <source>
        <dbReference type="Pfam" id="PF00561"/>
    </source>
</evidence>
<dbReference type="STRING" id="7370.A0A1I8M6H9"/>
<dbReference type="InterPro" id="IPR050266">
    <property type="entry name" value="AB_hydrolase_sf"/>
</dbReference>
<dbReference type="PANTHER" id="PTHR43798:SF14">
    <property type="entry name" value="SERINE HYDROLASE-LIKE PROTEIN DDB_G0286239"/>
    <property type="match status" value="1"/>
</dbReference>
<dbReference type="InterPro" id="IPR029058">
    <property type="entry name" value="AB_hydrolase_fold"/>
</dbReference>
<reference evidence="4" key="1">
    <citation type="submission" date="2020-05" db="UniProtKB">
        <authorList>
            <consortium name="EnsemblMetazoa"/>
        </authorList>
    </citation>
    <scope>IDENTIFICATION</scope>
    <source>
        <strain evidence="4">Aabys</strain>
    </source>
</reference>
<dbReference type="RefSeq" id="XP_005189163.1">
    <property type="nucleotide sequence ID" value="XM_005189106.3"/>
</dbReference>
<comment type="similarity">
    <text evidence="1">Belongs to the AB hydrolase superfamily.</text>
</comment>
<dbReference type="Gene3D" id="3.40.50.1820">
    <property type="entry name" value="alpha/beta hydrolase"/>
    <property type="match status" value="1"/>
</dbReference>
<keyword evidence="5" id="KW-1185">Reference proteome</keyword>
<dbReference type="Proteomes" id="UP001652621">
    <property type="component" value="Unplaced"/>
</dbReference>
<dbReference type="OrthoDB" id="190201at2759"/>
<gene>
    <name evidence="4" type="primary">101887922</name>
    <name evidence="6" type="synonym">LOC101887922</name>
</gene>
<organism evidence="4">
    <name type="scientific">Musca domestica</name>
    <name type="common">House fly</name>
    <dbReference type="NCBI Taxonomy" id="7370"/>
    <lineage>
        <taxon>Eukaryota</taxon>
        <taxon>Metazoa</taxon>
        <taxon>Ecdysozoa</taxon>
        <taxon>Arthropoda</taxon>
        <taxon>Hexapoda</taxon>
        <taxon>Insecta</taxon>
        <taxon>Pterygota</taxon>
        <taxon>Neoptera</taxon>
        <taxon>Endopterygota</taxon>
        <taxon>Diptera</taxon>
        <taxon>Brachycera</taxon>
        <taxon>Muscomorpha</taxon>
        <taxon>Muscoidea</taxon>
        <taxon>Muscidae</taxon>
        <taxon>Musca</taxon>
    </lineage>
</organism>
<dbReference type="PANTHER" id="PTHR43798">
    <property type="entry name" value="MONOACYLGLYCEROL LIPASE"/>
    <property type="match status" value="1"/>
</dbReference>
<keyword evidence="2 6" id="KW-0378">Hydrolase</keyword>
<dbReference type="eggNOG" id="KOG1454">
    <property type="taxonomic scope" value="Eukaryota"/>
</dbReference>
<evidence type="ECO:0000313" key="4">
    <source>
        <dbReference type="EnsemblMetazoa" id="MDOA001733-PA"/>
    </source>
</evidence>